<sequence length="944" mass="105677">MNSVNTLSIIVMALTLNGLAAVNAVILVSDIIYEYFYQQNQFYSILLAMHRNARMRTLLTTQLVLGIFVFYRLITWLIFGQLSRAELDYLKENRWSIFTELVTTFIIFQPLNSVGSFTHFMFMYYLMLTTILLEKRIETLQMLDEGATTNSQSDSQKDHQRVALAIGLLYLCNAFVIRYYCKNQLLKNGSLSLLTAVTMHRYIVSSALLSRAILSYLLNLIESAFYQSEWDEKQLYSSIINLMVCGTIALSNLSIVARLIQMRLRAISLIRMFIRNVRRFCKALTEFFIAMQAVRRMESFPIANNEEVSRCGGICAICLDTLTNHDSYNADSNPTTTGNTNRRVPSCIHVFHHRCLKRWARTSQGLTCMLVFAIFSAVLGMFQFGYNTGVINAPQKMLENFIADVYKTRTGKYMSEQLLTLVWSVTVSIFAIGGMVGGISGGAIADYCGRKCGLLLNNAIAILGATLMSSSHLFRSIECLIMGRFFIGLSCGLNTALVPMYLSEIAPMTLRGALGTVSQLGVTIGLLLSQILGLPLILGTDDGWPFLLGVAFIPAVLQLVLLPMCPESPRYLFISKGRLSDATYALQRLRCTTNVEDDIEEMKSEDRAQQQEARISMTQLIGNRALQMPLIIGIVMQLSQQLSGINAIFYYSTSIFTSAGLKDEMAKFSTIGVGVVMVAMSLVSIMLMDRTGRRTLHLYGLGGMFITSMFLTIFLLFGFLYKWMSYMSVISTLIYVVFFAIGPGSIPWMITAELFSQGPRPAAMSIAVLVNWFTNFVVGLGFPLMTTFNDNAMEKYAFLPFTAFLAIFWIFTYLKVPETKNKTFEEIASTFRQKDDLIQFDDVQCSTSHKSSSGDIYSHNSSSGDIIFNEEKCKQTESSLLPQNVANAPNSTVQVHNHDTNVVEHQMHVNPTAQTSPIDSVNSGNESLHMKSSTNGSFNYHTMT</sequence>
<feature type="transmembrane region" description="Helical" evidence="12">
    <location>
        <begin position="544"/>
        <end position="562"/>
    </location>
</feature>
<dbReference type="PANTHER" id="PTHR23503">
    <property type="entry name" value="SOLUTE CARRIER FAMILY 2"/>
    <property type="match status" value="1"/>
</dbReference>
<dbReference type="FunFam" id="1.20.1250.20:FF:000029">
    <property type="entry name" value="solute carrier family 2, facilitated glucose transporter member 4"/>
    <property type="match status" value="1"/>
</dbReference>
<feature type="transmembrane region" description="Helical" evidence="12">
    <location>
        <begin position="57"/>
        <end position="79"/>
    </location>
</feature>
<evidence type="ECO:0000256" key="12">
    <source>
        <dbReference type="SAM" id="Phobius"/>
    </source>
</evidence>
<dbReference type="Gene3D" id="1.20.1250.20">
    <property type="entry name" value="MFS general substrate transporter like domains"/>
    <property type="match status" value="1"/>
</dbReference>
<feature type="transmembrane region" description="Helical" evidence="12">
    <location>
        <begin position="796"/>
        <end position="814"/>
    </location>
</feature>
<dbReference type="GO" id="GO:0016020">
    <property type="term" value="C:membrane"/>
    <property type="evidence" value="ECO:0007669"/>
    <property type="project" value="UniProtKB-SubCell"/>
</dbReference>
<evidence type="ECO:0000256" key="2">
    <source>
        <dbReference type="ARBA" id="ARBA00004906"/>
    </source>
</evidence>
<dbReference type="InterPro" id="IPR005828">
    <property type="entry name" value="MFS_sugar_transport-like"/>
</dbReference>
<name>A0A9Q0M8J0_BLOTA</name>
<keyword evidence="9 12" id="KW-0472">Membrane</keyword>
<evidence type="ECO:0000256" key="6">
    <source>
        <dbReference type="ARBA" id="ARBA00022771"/>
    </source>
</evidence>
<keyword evidence="6 10" id="KW-0863">Zinc-finger</keyword>
<protein>
    <submittedName>
        <fullName evidence="15">Uncharacterized protein</fullName>
    </submittedName>
</protein>
<evidence type="ECO:0000256" key="9">
    <source>
        <dbReference type="ARBA" id="ARBA00023136"/>
    </source>
</evidence>
<dbReference type="SUPFAM" id="SSF103473">
    <property type="entry name" value="MFS general substrate transporter"/>
    <property type="match status" value="1"/>
</dbReference>
<dbReference type="InterPro" id="IPR057992">
    <property type="entry name" value="TPR_SYVN1_N"/>
</dbReference>
<feature type="transmembrane region" description="Helical" evidence="12">
    <location>
        <begin position="366"/>
        <end position="386"/>
    </location>
</feature>
<dbReference type="Pfam" id="PF25563">
    <property type="entry name" value="TPR_SYVN1_N"/>
    <property type="match status" value="1"/>
</dbReference>
<reference evidence="15" key="1">
    <citation type="submission" date="2022-12" db="EMBL/GenBank/DDBJ databases">
        <title>Genome assemblies of Blomia tropicalis.</title>
        <authorList>
            <person name="Cui Y."/>
        </authorList>
    </citation>
    <scope>NUCLEOTIDE SEQUENCE</scope>
    <source>
        <tissue evidence="15">Adult mites</tissue>
    </source>
</reference>
<feature type="transmembrane region" description="Helical" evidence="12">
    <location>
        <begin position="6"/>
        <end position="36"/>
    </location>
</feature>
<dbReference type="EMBL" id="JAPWDV010000001">
    <property type="protein sequence ID" value="KAJ6221763.1"/>
    <property type="molecule type" value="Genomic_DNA"/>
</dbReference>
<dbReference type="GO" id="GO:0008270">
    <property type="term" value="F:zinc ion binding"/>
    <property type="evidence" value="ECO:0007669"/>
    <property type="project" value="UniProtKB-KW"/>
</dbReference>
<proteinExistence type="predicted"/>
<feature type="region of interest" description="Disordered" evidence="11">
    <location>
        <begin position="913"/>
        <end position="944"/>
    </location>
</feature>
<dbReference type="PRINTS" id="PR00171">
    <property type="entry name" value="SUGRTRNSPORT"/>
</dbReference>
<feature type="transmembrane region" description="Helical" evidence="12">
    <location>
        <begin position="455"/>
        <end position="474"/>
    </location>
</feature>
<dbReference type="NCBIfam" id="TIGR00879">
    <property type="entry name" value="SP"/>
    <property type="match status" value="1"/>
</dbReference>
<evidence type="ECO:0000259" key="13">
    <source>
        <dbReference type="PROSITE" id="PS50089"/>
    </source>
</evidence>
<keyword evidence="7" id="KW-0862">Zinc</keyword>
<feature type="transmembrane region" description="Helical" evidence="12">
    <location>
        <begin position="665"/>
        <end position="687"/>
    </location>
</feature>
<keyword evidence="4 12" id="KW-0812">Transmembrane</keyword>
<evidence type="ECO:0000256" key="4">
    <source>
        <dbReference type="ARBA" id="ARBA00022692"/>
    </source>
</evidence>
<dbReference type="Gene3D" id="3.30.40.10">
    <property type="entry name" value="Zinc/RING finger domain, C3HC4 (zinc finger)"/>
    <property type="match status" value="1"/>
</dbReference>
<dbReference type="InterPro" id="IPR013083">
    <property type="entry name" value="Znf_RING/FYVE/PHD"/>
</dbReference>
<dbReference type="PROSITE" id="PS00217">
    <property type="entry name" value="SUGAR_TRANSPORT_2"/>
    <property type="match status" value="1"/>
</dbReference>
<organism evidence="15 16">
    <name type="scientific">Blomia tropicalis</name>
    <name type="common">Mite</name>
    <dbReference type="NCBI Taxonomy" id="40697"/>
    <lineage>
        <taxon>Eukaryota</taxon>
        <taxon>Metazoa</taxon>
        <taxon>Ecdysozoa</taxon>
        <taxon>Arthropoda</taxon>
        <taxon>Chelicerata</taxon>
        <taxon>Arachnida</taxon>
        <taxon>Acari</taxon>
        <taxon>Acariformes</taxon>
        <taxon>Sarcoptiformes</taxon>
        <taxon>Astigmata</taxon>
        <taxon>Glycyphagoidea</taxon>
        <taxon>Echimyopodidae</taxon>
        <taxon>Blomia</taxon>
    </lineage>
</organism>
<gene>
    <name evidence="15" type="ORF">RDWZM_000308</name>
</gene>
<dbReference type="InterPro" id="IPR005829">
    <property type="entry name" value="Sugar_transporter_CS"/>
</dbReference>
<evidence type="ECO:0000259" key="14">
    <source>
        <dbReference type="PROSITE" id="PS50850"/>
    </source>
</evidence>
<comment type="subcellular location">
    <subcellularLocation>
        <location evidence="1">Membrane</location>
        <topology evidence="1">Multi-pass membrane protein</topology>
    </subcellularLocation>
</comment>
<feature type="transmembrane region" description="Helical" evidence="12">
    <location>
        <begin position="162"/>
        <end position="181"/>
    </location>
</feature>
<evidence type="ECO:0000256" key="8">
    <source>
        <dbReference type="ARBA" id="ARBA00022989"/>
    </source>
</evidence>
<feature type="transmembrane region" description="Helical" evidence="12">
    <location>
        <begin position="726"/>
        <end position="750"/>
    </location>
</feature>
<dbReference type="PANTHER" id="PTHR23503:SF128">
    <property type="entry name" value="GLUCOSE TRANSPORTER TYPE 1"/>
    <property type="match status" value="1"/>
</dbReference>
<comment type="caution">
    <text evidence="15">The sequence shown here is derived from an EMBL/GenBank/DDBJ whole genome shotgun (WGS) entry which is preliminary data.</text>
</comment>
<feature type="transmembrane region" description="Helical" evidence="12">
    <location>
        <begin position="239"/>
        <end position="260"/>
    </location>
</feature>
<accession>A0A9Q0M8J0</accession>
<feature type="transmembrane region" description="Helical" evidence="12">
    <location>
        <begin position="514"/>
        <end position="538"/>
    </location>
</feature>
<comment type="pathway">
    <text evidence="2">Protein modification; protein ubiquitination.</text>
</comment>
<feature type="domain" description="RING-type" evidence="13">
    <location>
        <begin position="315"/>
        <end position="368"/>
    </location>
</feature>
<dbReference type="PROSITE" id="PS50089">
    <property type="entry name" value="ZF_RING_2"/>
    <property type="match status" value="1"/>
</dbReference>
<feature type="transmembrane region" description="Helical" evidence="12">
    <location>
        <begin position="480"/>
        <end position="502"/>
    </location>
</feature>
<dbReference type="InterPro" id="IPR003663">
    <property type="entry name" value="Sugar/inositol_transpt"/>
</dbReference>
<feature type="transmembrane region" description="Helical" evidence="12">
    <location>
        <begin position="421"/>
        <end position="443"/>
    </location>
</feature>
<keyword evidence="3" id="KW-0808">Transferase</keyword>
<keyword evidence="8 12" id="KW-1133">Transmembrane helix</keyword>
<evidence type="ECO:0000256" key="11">
    <source>
        <dbReference type="SAM" id="MobiDB-lite"/>
    </source>
</evidence>
<dbReference type="InterPro" id="IPR001841">
    <property type="entry name" value="Znf_RING"/>
</dbReference>
<evidence type="ECO:0000256" key="5">
    <source>
        <dbReference type="ARBA" id="ARBA00022723"/>
    </source>
</evidence>
<dbReference type="PROSITE" id="PS50850">
    <property type="entry name" value="MFS"/>
    <property type="match status" value="1"/>
</dbReference>
<dbReference type="InterPro" id="IPR020846">
    <property type="entry name" value="MFS_dom"/>
</dbReference>
<keyword evidence="16" id="KW-1185">Reference proteome</keyword>
<dbReference type="InterPro" id="IPR045263">
    <property type="entry name" value="GLUT"/>
</dbReference>
<dbReference type="SUPFAM" id="SSF57850">
    <property type="entry name" value="RING/U-box"/>
    <property type="match status" value="1"/>
</dbReference>
<feature type="transmembrane region" description="Helical" evidence="12">
    <location>
        <begin position="699"/>
        <end position="720"/>
    </location>
</feature>
<dbReference type="Pfam" id="PF00083">
    <property type="entry name" value="Sugar_tr"/>
    <property type="match status" value="1"/>
</dbReference>
<feature type="transmembrane region" description="Helical" evidence="12">
    <location>
        <begin position="762"/>
        <end position="784"/>
    </location>
</feature>
<dbReference type="AlphaFoldDB" id="A0A9Q0M8J0"/>
<keyword evidence="5" id="KW-0479">Metal-binding</keyword>
<evidence type="ECO:0000256" key="3">
    <source>
        <dbReference type="ARBA" id="ARBA00022679"/>
    </source>
</evidence>
<dbReference type="Proteomes" id="UP001142055">
    <property type="component" value="Chromosome 1"/>
</dbReference>
<dbReference type="InterPro" id="IPR036259">
    <property type="entry name" value="MFS_trans_sf"/>
</dbReference>
<evidence type="ECO:0000256" key="10">
    <source>
        <dbReference type="PROSITE-ProRule" id="PRU00175"/>
    </source>
</evidence>
<evidence type="ECO:0000313" key="15">
    <source>
        <dbReference type="EMBL" id="KAJ6221763.1"/>
    </source>
</evidence>
<evidence type="ECO:0000313" key="16">
    <source>
        <dbReference type="Proteomes" id="UP001142055"/>
    </source>
</evidence>
<evidence type="ECO:0000256" key="7">
    <source>
        <dbReference type="ARBA" id="ARBA00022833"/>
    </source>
</evidence>
<dbReference type="GO" id="GO:0015149">
    <property type="term" value="F:hexose transmembrane transporter activity"/>
    <property type="evidence" value="ECO:0007669"/>
    <property type="project" value="TreeGrafter"/>
</dbReference>
<evidence type="ECO:0000256" key="1">
    <source>
        <dbReference type="ARBA" id="ARBA00004141"/>
    </source>
</evidence>
<feature type="transmembrane region" description="Helical" evidence="12">
    <location>
        <begin position="202"/>
        <end position="219"/>
    </location>
</feature>
<feature type="domain" description="Major facilitator superfamily (MFS) profile" evidence="14">
    <location>
        <begin position="373"/>
        <end position="820"/>
    </location>
</feature>